<evidence type="ECO:0000256" key="4">
    <source>
        <dbReference type="ARBA" id="ARBA00022984"/>
    </source>
</evidence>
<dbReference type="InterPro" id="IPR050979">
    <property type="entry name" value="LD-transpeptidase"/>
</dbReference>
<dbReference type="PANTHER" id="PTHR30582:SF2">
    <property type="entry name" value="L,D-TRANSPEPTIDASE YCIB-RELATED"/>
    <property type="match status" value="1"/>
</dbReference>
<reference evidence="10" key="1">
    <citation type="submission" date="2020-10" db="EMBL/GenBank/DDBJ databases">
        <title>Sequencing the genomes of 1000 actinobacteria strains.</title>
        <authorList>
            <person name="Klenk H.-P."/>
        </authorList>
    </citation>
    <scope>NUCLEOTIDE SEQUENCE</scope>
    <source>
        <strain evidence="10">DSM 45354</strain>
    </source>
</reference>
<comment type="caution">
    <text evidence="10">The sequence shown here is derived from an EMBL/GenBank/DDBJ whole genome shotgun (WGS) entry which is preliminary data.</text>
</comment>
<keyword evidence="6 7" id="KW-0961">Cell wall biogenesis/degradation</keyword>
<evidence type="ECO:0000256" key="1">
    <source>
        <dbReference type="ARBA" id="ARBA00004752"/>
    </source>
</evidence>
<evidence type="ECO:0000256" key="2">
    <source>
        <dbReference type="ARBA" id="ARBA00022679"/>
    </source>
</evidence>
<evidence type="ECO:0000256" key="3">
    <source>
        <dbReference type="ARBA" id="ARBA00022960"/>
    </source>
</evidence>
<dbReference type="InterPro" id="IPR038063">
    <property type="entry name" value="Transpep_catalytic_dom"/>
</dbReference>
<dbReference type="GO" id="GO:0016746">
    <property type="term" value="F:acyltransferase activity"/>
    <property type="evidence" value="ECO:0007669"/>
    <property type="project" value="UniProtKB-KW"/>
</dbReference>
<evidence type="ECO:0000313" key="11">
    <source>
        <dbReference type="Proteomes" id="UP000638648"/>
    </source>
</evidence>
<dbReference type="AlphaFoldDB" id="A0A927N737"/>
<dbReference type="Gene3D" id="2.60.40.3710">
    <property type="match status" value="1"/>
</dbReference>
<dbReference type="InterPro" id="IPR041280">
    <property type="entry name" value="Big_10"/>
</dbReference>
<comment type="pathway">
    <text evidence="1 7">Cell wall biogenesis; peptidoglycan biosynthesis.</text>
</comment>
<keyword evidence="2" id="KW-0808">Transferase</keyword>
<dbReference type="CDD" id="cd16913">
    <property type="entry name" value="YkuD_like"/>
    <property type="match status" value="1"/>
</dbReference>
<evidence type="ECO:0000256" key="5">
    <source>
        <dbReference type="ARBA" id="ARBA00023315"/>
    </source>
</evidence>
<feature type="domain" description="L,D-TPase catalytic" evidence="9">
    <location>
        <begin position="275"/>
        <end position="396"/>
    </location>
</feature>
<dbReference type="Proteomes" id="UP000638648">
    <property type="component" value="Unassembled WGS sequence"/>
</dbReference>
<dbReference type="PANTHER" id="PTHR30582">
    <property type="entry name" value="L,D-TRANSPEPTIDASE"/>
    <property type="match status" value="1"/>
</dbReference>
<dbReference type="InterPro" id="IPR005490">
    <property type="entry name" value="LD_TPept_cat_dom"/>
</dbReference>
<keyword evidence="5" id="KW-0012">Acyltransferase</keyword>
<dbReference type="Gene3D" id="2.40.440.10">
    <property type="entry name" value="L,D-transpeptidase catalytic domain-like"/>
    <property type="match status" value="1"/>
</dbReference>
<dbReference type="GO" id="GO:0071555">
    <property type="term" value="P:cell wall organization"/>
    <property type="evidence" value="ECO:0007669"/>
    <property type="project" value="UniProtKB-UniRule"/>
</dbReference>
<evidence type="ECO:0000313" key="10">
    <source>
        <dbReference type="EMBL" id="MBE1612862.1"/>
    </source>
</evidence>
<evidence type="ECO:0000256" key="7">
    <source>
        <dbReference type="PROSITE-ProRule" id="PRU01373"/>
    </source>
</evidence>
<keyword evidence="11" id="KW-1185">Reference proteome</keyword>
<keyword evidence="10" id="KW-0449">Lipoprotein</keyword>
<evidence type="ECO:0000256" key="8">
    <source>
        <dbReference type="SAM" id="MobiDB-lite"/>
    </source>
</evidence>
<dbReference type="GO" id="GO:0005576">
    <property type="term" value="C:extracellular region"/>
    <property type="evidence" value="ECO:0007669"/>
    <property type="project" value="TreeGrafter"/>
</dbReference>
<keyword evidence="4 7" id="KW-0573">Peptidoglycan synthesis</keyword>
<name>A0A927N737_9ACTN</name>
<feature type="active site" description="Proton donor/acceptor" evidence="7">
    <location>
        <position position="354"/>
    </location>
</feature>
<dbReference type="Gene3D" id="2.60.40.3780">
    <property type="match status" value="1"/>
</dbReference>
<dbReference type="SUPFAM" id="SSF141523">
    <property type="entry name" value="L,D-transpeptidase catalytic domain-like"/>
    <property type="match status" value="1"/>
</dbReference>
<dbReference type="PROSITE" id="PS52029">
    <property type="entry name" value="LD_TPASE"/>
    <property type="match status" value="1"/>
</dbReference>
<keyword evidence="3 7" id="KW-0133">Cell shape</keyword>
<gene>
    <name evidence="10" type="ORF">HEB94_009710</name>
</gene>
<dbReference type="GO" id="GO:0018104">
    <property type="term" value="P:peptidoglycan-protein cross-linking"/>
    <property type="evidence" value="ECO:0007669"/>
    <property type="project" value="TreeGrafter"/>
</dbReference>
<proteinExistence type="predicted"/>
<feature type="active site" description="Nucleophile" evidence="7">
    <location>
        <position position="372"/>
    </location>
</feature>
<dbReference type="CDD" id="cd13432">
    <property type="entry name" value="LDT_IgD_like_2"/>
    <property type="match status" value="1"/>
</dbReference>
<protein>
    <submittedName>
        <fullName evidence="10">Lipoprotein-anchoring transpeptidase ErfK/SrfK</fullName>
    </submittedName>
</protein>
<dbReference type="Pfam" id="PF03734">
    <property type="entry name" value="YkuD"/>
    <property type="match status" value="1"/>
</dbReference>
<dbReference type="GO" id="GO:0008360">
    <property type="term" value="P:regulation of cell shape"/>
    <property type="evidence" value="ECO:0007669"/>
    <property type="project" value="UniProtKB-UniRule"/>
</dbReference>
<dbReference type="EMBL" id="JADBEM010000001">
    <property type="protein sequence ID" value="MBE1612862.1"/>
    <property type="molecule type" value="Genomic_DNA"/>
</dbReference>
<dbReference type="GO" id="GO:0071972">
    <property type="term" value="F:peptidoglycan L,D-transpeptidase activity"/>
    <property type="evidence" value="ECO:0007669"/>
    <property type="project" value="TreeGrafter"/>
</dbReference>
<sequence length="426" mass="45358">MTSERRVPPRVAHTRRPFPTSATRGVHMRSAVRGVGALVVMLAMVLVAGCQADSGSGSSIQANANPGKGVATPKKTVAPAKVTVAPGDRAENVAVDAPVTVTASGGSLTQVEVTNDGAPVQGTLDEAGTSWSTAAGSLLPDRVYQVHAVAKDADGQETQTNQTFTTAKPAKVLGTDIQPLNGSTVGVGMPIVVKFTAPVKDRAEVEKRLVVETSKPVEGAWHWFSSEEAHYRPKKYWPAHTDVTLKVNTKDVNAGDGAWGIKDKVRRFTIANSVVTKVDLDDSHKARVYINGDLARSIPVTGGKSGWETRNGTKVVLEKRQNVDFTNEAIGAPEDYDLTGRWALRVTWSGEFLHSAPWSVGSQGYSNTSHGCVGMSTSNSDWLWHVSHVGDPVEVVSSSGDQMPATGNGWGDWNVSWNEWKAGSAL</sequence>
<evidence type="ECO:0000256" key="6">
    <source>
        <dbReference type="ARBA" id="ARBA00023316"/>
    </source>
</evidence>
<dbReference type="Pfam" id="PF17964">
    <property type="entry name" value="Big_10"/>
    <property type="match status" value="1"/>
</dbReference>
<feature type="region of interest" description="Disordered" evidence="8">
    <location>
        <begin position="1"/>
        <end position="23"/>
    </location>
</feature>
<accession>A0A927N737</accession>
<organism evidence="10 11">
    <name type="scientific">Actinopolymorpha pittospori</name>
    <dbReference type="NCBI Taxonomy" id="648752"/>
    <lineage>
        <taxon>Bacteria</taxon>
        <taxon>Bacillati</taxon>
        <taxon>Actinomycetota</taxon>
        <taxon>Actinomycetes</taxon>
        <taxon>Propionibacteriales</taxon>
        <taxon>Actinopolymorphaceae</taxon>
        <taxon>Actinopolymorpha</taxon>
    </lineage>
</organism>
<dbReference type="RefSeq" id="WP_238361810.1">
    <property type="nucleotide sequence ID" value="NZ_BAABJL010000084.1"/>
</dbReference>
<evidence type="ECO:0000259" key="9">
    <source>
        <dbReference type="PROSITE" id="PS52029"/>
    </source>
</evidence>